<sequence length="468" mass="51996">MWMDAVFSRILDMSLAASPVILAVALSRLLLKRAPKLFSHLLWAVVLFRLLCPVSFSSPISLFNAVDMPVAVHELYPEPPVTEQEPQSSPAAETEPSFFSLIWALGVSALLICSALSLWRLRRTLTGSVHVRDNLYSADHIHSAFVVGLFRPVIYLPSALSEQERSYIILHEQTHIRRHDHIVKLLAFLALTLHWFNPLVWLAFTLSERDMEMSCDEAVLQRAGVDIRADYSASLLKLAAGSSFAAVPLAFGEGDVKGRIKHVMRYRTPSFWIVFPAAAAAVAVIIAVLITNPIRMAEQRQIADAAKALVNQGEEDAVVAADVCGDSVVLLTESRNPEDTRYVTMYTAYILDKSYMEYGIAARYDCEPARAPGFHGAVLHGNGVTAAFGSVNERYWDYRTDEVRQVRYTRVTAVYDGGEQSVDLPDYAGSAPFLIVIDGTVDLRDLRFYEGEEQVASYVDIYDAMDVA</sequence>
<dbReference type="EMBL" id="JAHLQN010000001">
    <property type="protein sequence ID" value="MBU5626318.1"/>
    <property type="molecule type" value="Genomic_DNA"/>
</dbReference>
<name>A0ABS6F7Q6_9FIRM</name>
<dbReference type="InterPro" id="IPR008756">
    <property type="entry name" value="Peptidase_M56"/>
</dbReference>
<gene>
    <name evidence="3" type="ORF">KQI82_05200</name>
</gene>
<feature type="transmembrane region" description="Helical" evidence="1">
    <location>
        <begin position="6"/>
        <end position="25"/>
    </location>
</feature>
<feature type="transmembrane region" description="Helical" evidence="1">
    <location>
        <begin position="185"/>
        <end position="204"/>
    </location>
</feature>
<accession>A0ABS6F7Q6</accession>
<comment type="caution">
    <text evidence="3">The sequence shown here is derived from an EMBL/GenBank/DDBJ whole genome shotgun (WGS) entry which is preliminary data.</text>
</comment>
<keyword evidence="1" id="KW-0812">Transmembrane</keyword>
<reference evidence="3 4" key="1">
    <citation type="submission" date="2021-06" db="EMBL/GenBank/DDBJ databases">
        <authorList>
            <person name="Sun Q."/>
            <person name="Li D."/>
        </authorList>
    </citation>
    <scope>NUCLEOTIDE SEQUENCE [LARGE SCALE GENOMIC DNA]</scope>
    <source>
        <strain evidence="3 4">MSJ-2</strain>
    </source>
</reference>
<feature type="transmembrane region" description="Helical" evidence="1">
    <location>
        <begin position="98"/>
        <end position="119"/>
    </location>
</feature>
<keyword evidence="4" id="KW-1185">Reference proteome</keyword>
<feature type="domain" description="Peptidase M56" evidence="2">
    <location>
        <begin position="10"/>
        <end position="262"/>
    </location>
</feature>
<organism evidence="3 4">
    <name type="scientific">Dysosmobacter acutus</name>
    <dbReference type="NCBI Taxonomy" id="2841504"/>
    <lineage>
        <taxon>Bacteria</taxon>
        <taxon>Bacillati</taxon>
        <taxon>Bacillota</taxon>
        <taxon>Clostridia</taxon>
        <taxon>Eubacteriales</taxon>
        <taxon>Oscillospiraceae</taxon>
        <taxon>Dysosmobacter</taxon>
    </lineage>
</organism>
<dbReference type="CDD" id="cd07341">
    <property type="entry name" value="M56_BlaR1_MecR1_like"/>
    <property type="match status" value="1"/>
</dbReference>
<feature type="transmembrane region" description="Helical" evidence="1">
    <location>
        <begin position="37"/>
        <end position="56"/>
    </location>
</feature>
<dbReference type="RefSeq" id="WP_216631822.1">
    <property type="nucleotide sequence ID" value="NZ_JAHLQN010000001.1"/>
</dbReference>
<dbReference type="Pfam" id="PF05569">
    <property type="entry name" value="Peptidase_M56"/>
    <property type="match status" value="1"/>
</dbReference>
<dbReference type="InterPro" id="IPR052173">
    <property type="entry name" value="Beta-lactam_resp_regulator"/>
</dbReference>
<feature type="transmembrane region" description="Helical" evidence="1">
    <location>
        <begin position="271"/>
        <end position="290"/>
    </location>
</feature>
<evidence type="ECO:0000256" key="1">
    <source>
        <dbReference type="SAM" id="Phobius"/>
    </source>
</evidence>
<evidence type="ECO:0000313" key="3">
    <source>
        <dbReference type="EMBL" id="MBU5626318.1"/>
    </source>
</evidence>
<keyword evidence="1" id="KW-1133">Transmembrane helix</keyword>
<dbReference type="PANTHER" id="PTHR34978:SF3">
    <property type="entry name" value="SLR0241 PROTEIN"/>
    <property type="match status" value="1"/>
</dbReference>
<evidence type="ECO:0000259" key="2">
    <source>
        <dbReference type="Pfam" id="PF05569"/>
    </source>
</evidence>
<dbReference type="PANTHER" id="PTHR34978">
    <property type="entry name" value="POSSIBLE SENSOR-TRANSDUCER PROTEIN BLAR"/>
    <property type="match status" value="1"/>
</dbReference>
<dbReference type="Proteomes" id="UP000787672">
    <property type="component" value="Unassembled WGS sequence"/>
</dbReference>
<evidence type="ECO:0000313" key="4">
    <source>
        <dbReference type="Proteomes" id="UP000787672"/>
    </source>
</evidence>
<keyword evidence="1" id="KW-0472">Membrane</keyword>
<proteinExistence type="predicted"/>
<protein>
    <submittedName>
        <fullName evidence="3">M56 family metallopeptidase</fullName>
    </submittedName>
</protein>